<evidence type="ECO:0000313" key="1">
    <source>
        <dbReference type="EMBL" id="KAK9240926.1"/>
    </source>
</evidence>
<name>A0ACC3TB55_LIPKO</name>
<evidence type="ECO:0000313" key="2">
    <source>
        <dbReference type="Proteomes" id="UP001433508"/>
    </source>
</evidence>
<proteinExistence type="predicted"/>
<dbReference type="EMBL" id="MU971337">
    <property type="protein sequence ID" value="KAK9240926.1"/>
    <property type="molecule type" value="Genomic_DNA"/>
</dbReference>
<comment type="caution">
    <text evidence="1">The sequence shown here is derived from an EMBL/GenBank/DDBJ whole genome shotgun (WGS) entry which is preliminary data.</text>
</comment>
<keyword evidence="2" id="KW-1185">Reference proteome</keyword>
<dbReference type="Proteomes" id="UP001433508">
    <property type="component" value="Unassembled WGS sequence"/>
</dbReference>
<sequence length="310" mass="35373">MAPPGPTPIARIPRFRASAPVAIHPPTSQPSQVEPAGEQAVQLPAEQSAPSRPLSDTTTSDGVDGTSSLSATPSPTPGRHLQRGRRERSLSPEDSERRVIDAEKITMAELCRDIHIGRKSTVYDRLQKYRQAEKERKRNAVPETEDQRQLRLKQEEEEERERKETTSKLLERGVGEAAADGPKLRVVGGKIIVDEESLQVDRHERDARAEARPEDIETADEYKRRVNSASWSRRERVERWNVAETMKFYDALSMWGTDFGLIAQMFHGRSRRQIKNKFNAEERKNPTRVHVALNRRLPVDEKYLKNEEAQ</sequence>
<gene>
    <name evidence="1" type="ORF">V1525DRAFT_369601</name>
</gene>
<protein>
    <submittedName>
        <fullName evidence="1">Uncharacterized protein</fullName>
    </submittedName>
</protein>
<organism evidence="1 2">
    <name type="scientific">Lipomyces kononenkoae</name>
    <name type="common">Yeast</name>
    <dbReference type="NCBI Taxonomy" id="34357"/>
    <lineage>
        <taxon>Eukaryota</taxon>
        <taxon>Fungi</taxon>
        <taxon>Dikarya</taxon>
        <taxon>Ascomycota</taxon>
        <taxon>Saccharomycotina</taxon>
        <taxon>Lipomycetes</taxon>
        <taxon>Lipomycetales</taxon>
        <taxon>Lipomycetaceae</taxon>
        <taxon>Lipomyces</taxon>
    </lineage>
</organism>
<accession>A0ACC3TB55</accession>
<reference evidence="2" key="1">
    <citation type="journal article" date="2024" name="Front. Bioeng. Biotechnol.">
        <title>Genome-scale model development and genomic sequencing of the oleaginous clade Lipomyces.</title>
        <authorList>
            <person name="Czajka J.J."/>
            <person name="Han Y."/>
            <person name="Kim J."/>
            <person name="Mondo S.J."/>
            <person name="Hofstad B.A."/>
            <person name="Robles A."/>
            <person name="Haridas S."/>
            <person name="Riley R."/>
            <person name="LaButti K."/>
            <person name="Pangilinan J."/>
            <person name="Andreopoulos W."/>
            <person name="Lipzen A."/>
            <person name="Yan J."/>
            <person name="Wang M."/>
            <person name="Ng V."/>
            <person name="Grigoriev I.V."/>
            <person name="Spatafora J.W."/>
            <person name="Magnuson J.K."/>
            <person name="Baker S.E."/>
            <person name="Pomraning K.R."/>
        </authorList>
    </citation>
    <scope>NUCLEOTIDE SEQUENCE [LARGE SCALE GENOMIC DNA]</scope>
    <source>
        <strain evidence="2">CBS 7786</strain>
    </source>
</reference>